<dbReference type="PANTHER" id="PTHR10566">
    <property type="entry name" value="CHAPERONE-ACTIVITY OF BC1 COMPLEX CABC1 -RELATED"/>
    <property type="match status" value="1"/>
</dbReference>
<evidence type="ECO:0000313" key="4">
    <source>
        <dbReference type="Proteomes" id="UP000501379"/>
    </source>
</evidence>
<name>A0A6M8FJS7_9GAMM</name>
<keyword evidence="3" id="KW-0808">Transferase</keyword>
<dbReference type="InterPro" id="IPR050154">
    <property type="entry name" value="UbiB_kinase"/>
</dbReference>
<dbReference type="InterPro" id="IPR011009">
    <property type="entry name" value="Kinase-like_dom_sf"/>
</dbReference>
<comment type="similarity">
    <text evidence="1">Belongs to the protein kinase superfamily. ADCK protein kinase family.</text>
</comment>
<proteinExistence type="inferred from homology"/>
<dbReference type="KEGG" id="pcam:HNE05_12535"/>
<evidence type="ECO:0000313" key="3">
    <source>
        <dbReference type="EMBL" id="QKE64139.1"/>
    </source>
</evidence>
<feature type="domain" description="ABC1 atypical kinase-like" evidence="2">
    <location>
        <begin position="85"/>
        <end position="315"/>
    </location>
</feature>
<organism evidence="3 4">
    <name type="scientific">Aquipseudomonas campi</name>
    <dbReference type="NCBI Taxonomy" id="2731681"/>
    <lineage>
        <taxon>Bacteria</taxon>
        <taxon>Pseudomonadati</taxon>
        <taxon>Pseudomonadota</taxon>
        <taxon>Gammaproteobacteria</taxon>
        <taxon>Pseudomonadales</taxon>
        <taxon>Pseudomonadaceae</taxon>
        <taxon>Aquipseudomonas</taxon>
    </lineage>
</organism>
<dbReference type="InterPro" id="IPR004147">
    <property type="entry name" value="ABC1_dom"/>
</dbReference>
<keyword evidence="3" id="KW-0418">Kinase</keyword>
<dbReference type="AlphaFoldDB" id="A0A6M8FJS7"/>
<dbReference type="EMBL" id="CP053697">
    <property type="protein sequence ID" value="QKE64139.1"/>
    <property type="molecule type" value="Genomic_DNA"/>
</dbReference>
<dbReference type="PANTHER" id="PTHR10566:SF113">
    <property type="entry name" value="PROTEIN ACTIVITY OF BC1 COMPLEX KINASE 7, CHLOROPLASTIC"/>
    <property type="match status" value="1"/>
</dbReference>
<keyword evidence="4" id="KW-1185">Reference proteome</keyword>
<protein>
    <submittedName>
        <fullName evidence="3">AarF/ABC1/UbiB kinase family protein</fullName>
    </submittedName>
</protein>
<accession>A0A6M8FJS7</accession>
<dbReference type="Proteomes" id="UP000501379">
    <property type="component" value="Chromosome"/>
</dbReference>
<dbReference type="SUPFAM" id="SSF56112">
    <property type="entry name" value="Protein kinase-like (PK-like)"/>
    <property type="match status" value="1"/>
</dbReference>
<dbReference type="RefSeq" id="WP_173208778.1">
    <property type="nucleotide sequence ID" value="NZ_CP053697.2"/>
</dbReference>
<evidence type="ECO:0000256" key="1">
    <source>
        <dbReference type="ARBA" id="ARBA00009670"/>
    </source>
</evidence>
<dbReference type="Pfam" id="PF03109">
    <property type="entry name" value="ABC1"/>
    <property type="match status" value="1"/>
</dbReference>
<evidence type="ECO:0000259" key="2">
    <source>
        <dbReference type="Pfam" id="PF03109"/>
    </source>
</evidence>
<gene>
    <name evidence="3" type="ORF">HNE05_12535</name>
</gene>
<reference evidence="3" key="1">
    <citation type="submission" date="2020-07" db="EMBL/GenBank/DDBJ databases">
        <title>Nitrate ammonifying Pseudomonas campi sp. nov. isolated from German agricultural grassland.</title>
        <authorList>
            <person name="Timsy T."/>
            <person name="Ulrich A."/>
            <person name="Spanner T."/>
            <person name="Foesel B."/>
            <person name="Kolb S."/>
            <person name="Horn M.A."/>
            <person name="Behrendt U."/>
        </authorList>
    </citation>
    <scope>NUCLEOTIDE SEQUENCE</scope>
    <source>
        <strain evidence="3">S1-A32-2</strain>
    </source>
</reference>
<dbReference type="GO" id="GO:0016301">
    <property type="term" value="F:kinase activity"/>
    <property type="evidence" value="ECO:0007669"/>
    <property type="project" value="UniProtKB-KW"/>
</dbReference>
<sequence length="432" mass="47331">MPRSSPPNVSALGRFLRLGSTGARIAGNLMLQGLTPGKTGLDWQPVGDLLGDVLGQMKGPVLKLGQQASQWQGVLPEPISQALTRLQNRVPALPFSALEEHLQQLYDGRLHQLFQPIETQPCAAASLGQVHRARDAQGQALVLKIQYPGISEICAADLQQLRRLLPLGRLFRAPAEQLEALYSELHGSIHAELDYQAEQVSLQRFCTHFAGWPGLRLPQPVPELCRPGVLVLHEVTGHAMAEVGHAPAAVRERLALSLCDWLGEQVFALGLLHADPHPGNLAWTDAGELVVYDFGSVQPLEPVVLDAYVQLFAALRGPSSDALEPAFQALGGRQADSPAPHGLYKRIHKLLHPLLQPGAQWDFHRAALHQQLLELFPLMMTALGSLQPASGTLLVNRTLEGHYWNLYRLGACLPLADLLERHINRWTARRSA</sequence>